<dbReference type="SMART" id="SM00587">
    <property type="entry name" value="CHK"/>
    <property type="match status" value="1"/>
</dbReference>
<keyword evidence="2" id="KW-1185">Reference proteome</keyword>
<name>A0ABM3UVE4_MUSDO</name>
<evidence type="ECO:0000313" key="2">
    <source>
        <dbReference type="Proteomes" id="UP001652621"/>
    </source>
</evidence>
<dbReference type="PANTHER" id="PTHR11012">
    <property type="entry name" value="PROTEIN KINASE-LIKE DOMAIN-CONTAINING"/>
    <property type="match status" value="1"/>
</dbReference>
<dbReference type="Gene3D" id="3.90.1200.10">
    <property type="match status" value="1"/>
</dbReference>
<dbReference type="PANTHER" id="PTHR11012:SF56">
    <property type="entry name" value="CHK KINASE-LIKE DOMAIN-CONTAINING PROTEIN-RELATED"/>
    <property type="match status" value="1"/>
</dbReference>
<evidence type="ECO:0000313" key="3">
    <source>
        <dbReference type="RefSeq" id="XP_058977505.1"/>
    </source>
</evidence>
<protein>
    <submittedName>
        <fullName evidence="3">Uncharacterized protein LOC101891074</fullName>
    </submittedName>
</protein>
<dbReference type="GeneID" id="101891074"/>
<dbReference type="SUPFAM" id="SSF56112">
    <property type="entry name" value="Protein kinase-like (PK-like)"/>
    <property type="match status" value="1"/>
</dbReference>
<evidence type="ECO:0000259" key="1">
    <source>
        <dbReference type="SMART" id="SM00587"/>
    </source>
</evidence>
<dbReference type="RefSeq" id="XP_058977505.1">
    <property type="nucleotide sequence ID" value="XM_059121522.1"/>
</dbReference>
<gene>
    <name evidence="3" type="primary">LOC101891074</name>
</gene>
<accession>A0ABM3UVE4</accession>
<dbReference type="Pfam" id="PF02958">
    <property type="entry name" value="EcKL"/>
    <property type="match status" value="1"/>
</dbReference>
<sequence length="419" mass="48913">MEIVYDKSVIVIPKHLTLDFFEEVLENALQQSNCQIEKVDVNMGSKTGDNYCSFIYRVQLKYKGRSEEQQNRSSVMSVIIKSTPPCSATDFLEDMEVFLKEKIFYYHILPLMENLMEKKVRFGARIFYSMKSPVNTFVFEDLNALGYKLASRERGLDEIHALMVLKRLAQFHSVSVSVMEKDPSLLTGFKNGILATSALKKKNSNFYGFVKSSCDGLIDLVKSWDGYEEIVRKMKDYSANLLERLLTMQQPLAGEFEVLNHGDLWVNNVLFRYDENSVPSDMVFLDYQMSIWGSPGIDINYFFYTSLSPELLKSRRDFFIRFYYNELKTNLSKLKWNTIPSYEELRTQITRREPFGFFANHAIYPIISIGENLAVDSTFENFSNAEFARKKFKQIFSQEKLKNMYSYTLLHFNDMNVFD</sequence>
<organism evidence="2 3">
    <name type="scientific">Musca domestica</name>
    <name type="common">House fly</name>
    <dbReference type="NCBI Taxonomy" id="7370"/>
    <lineage>
        <taxon>Eukaryota</taxon>
        <taxon>Metazoa</taxon>
        <taxon>Ecdysozoa</taxon>
        <taxon>Arthropoda</taxon>
        <taxon>Hexapoda</taxon>
        <taxon>Insecta</taxon>
        <taxon>Pterygota</taxon>
        <taxon>Neoptera</taxon>
        <taxon>Endopterygota</taxon>
        <taxon>Diptera</taxon>
        <taxon>Brachycera</taxon>
        <taxon>Muscomorpha</taxon>
        <taxon>Muscoidea</taxon>
        <taxon>Muscidae</taxon>
        <taxon>Musca</taxon>
    </lineage>
</organism>
<reference evidence="3" key="1">
    <citation type="submission" date="2025-08" db="UniProtKB">
        <authorList>
            <consortium name="RefSeq"/>
        </authorList>
    </citation>
    <scope>IDENTIFICATION</scope>
    <source>
        <strain evidence="3">Aabys</strain>
        <tissue evidence="3">Whole body</tissue>
    </source>
</reference>
<proteinExistence type="predicted"/>
<dbReference type="Proteomes" id="UP001652621">
    <property type="component" value="Unplaced"/>
</dbReference>
<dbReference type="InterPro" id="IPR004119">
    <property type="entry name" value="EcKL"/>
</dbReference>
<feature type="domain" description="CHK kinase-like" evidence="1">
    <location>
        <begin position="137"/>
        <end position="333"/>
    </location>
</feature>
<dbReference type="InterPro" id="IPR011009">
    <property type="entry name" value="Kinase-like_dom_sf"/>
</dbReference>
<dbReference type="InterPro" id="IPR015897">
    <property type="entry name" value="CHK_kinase-like"/>
</dbReference>